<accession>A0A974SGL0</accession>
<name>A0A974SGL0_9BACL</name>
<dbReference type="RefSeq" id="WP_039835568.1">
    <property type="nucleotide sequence ID" value="NZ_CP068596.1"/>
</dbReference>
<keyword evidence="1" id="KW-0614">Plasmid</keyword>
<reference evidence="1 2" key="1">
    <citation type="submission" date="2021-01" db="EMBL/GenBank/DDBJ databases">
        <title>Whole genome sequence of Paenibacillus sonchi LMG 24727 for comparative genomics.</title>
        <authorList>
            <person name="Lee G."/>
            <person name="Kim M.-J."/>
            <person name="Lim K."/>
            <person name="Shin J.-H."/>
        </authorList>
    </citation>
    <scope>NUCLEOTIDE SEQUENCE [LARGE SCALE GENOMIC DNA]</scope>
    <source>
        <strain evidence="1 2">LMG 24727</strain>
        <plasmid evidence="1 2">unnamed1</plasmid>
    </source>
</reference>
<dbReference type="AlphaFoldDB" id="A0A974SGL0"/>
<sequence length="245" mass="28372">METSYYCFDQVNQMRATLDNMAMIKMIAEAGIDVITAPIEFSSNYIGDQDGIFLMCLERVFGTVENEWSIIDGGYEISKYRVPFIELKSLYPLFTGEKRIEYIRNLTLLLDVKVDDYYFYSDVAMEGELSKDCFFIRIMNGAGVFSPLLEKILFMRNEVIKTIRLQKMQLINNLKRIFIAKLAIESDIEVDFKSDQPWEAIYSGVRVQLQRSVGTDSLVYEELIMLLQQERRKKLQGSTNSEEAA</sequence>
<dbReference type="KEGG" id="pson:JI735_34135"/>
<gene>
    <name evidence="1" type="ORF">JI735_34135</name>
</gene>
<dbReference type="EMBL" id="CP068596">
    <property type="protein sequence ID" value="QQZ64481.1"/>
    <property type="molecule type" value="Genomic_DNA"/>
</dbReference>
<proteinExistence type="predicted"/>
<keyword evidence="2" id="KW-1185">Reference proteome</keyword>
<protein>
    <submittedName>
        <fullName evidence="1">Uncharacterized protein</fullName>
    </submittedName>
</protein>
<organism evidence="1 2">
    <name type="scientific">Paenibacillus sonchi</name>
    <dbReference type="NCBI Taxonomy" id="373687"/>
    <lineage>
        <taxon>Bacteria</taxon>
        <taxon>Bacillati</taxon>
        <taxon>Bacillota</taxon>
        <taxon>Bacilli</taxon>
        <taxon>Bacillales</taxon>
        <taxon>Paenibacillaceae</taxon>
        <taxon>Paenibacillus</taxon>
        <taxon>Paenibacillus sonchi group</taxon>
    </lineage>
</organism>
<evidence type="ECO:0000313" key="2">
    <source>
        <dbReference type="Proteomes" id="UP000595841"/>
    </source>
</evidence>
<geneLocation type="plasmid" evidence="1 2">
    <name>unnamed1</name>
</geneLocation>
<dbReference type="Proteomes" id="UP000595841">
    <property type="component" value="Plasmid unnamed1"/>
</dbReference>
<evidence type="ECO:0000313" key="1">
    <source>
        <dbReference type="EMBL" id="QQZ64481.1"/>
    </source>
</evidence>